<dbReference type="Gene3D" id="1.10.510.10">
    <property type="entry name" value="Transferase(Phosphotransferase) domain 1"/>
    <property type="match status" value="1"/>
</dbReference>
<dbReference type="EMBL" id="ABCS01000031">
    <property type="protein sequence ID" value="EDM78358.1"/>
    <property type="molecule type" value="Genomic_DNA"/>
</dbReference>
<dbReference type="InterPro" id="IPR000719">
    <property type="entry name" value="Prot_kinase_dom"/>
</dbReference>
<sequence>MGDAEDKKTSLMELEDHEIDWLHPEQYLEGYESSDHAPAELSPNSERFQQLCSRIEVPVFFRRRGDEGHELVHIDRYAIDEVVGRGGMGMVVAGWDPKLGRRVAIKLCLDVSEAGQEVLRREAMILARLRHPNIIAVHDFGTFEGDFYMVMDYVDGMNGRRWLEQWVTVGEVCRVFSAAIRGLDGAHRAGVLHGDFKPSNVLVAKTGEVFVADFGVAELLSVEDSADGDEEPRRPRGGTLVYMAPERLRGRRGDERSDQYSACVSMWAGLQGSWPFAGKTAEEMLKAIERGEARVGSQPALGEISDALEQVLLRGLRPDPRDRHESMAALLEAIEETQSTGGAEPLRDRRWLHAPLMFGVMVVAFALSLGAMWWGTRQTPASELLAEVAEVSMPAQSAVDVAVVLIRDGKRQEGLLVWEADLERRKTRKEPFGQEGLRVGAALLARGEKIVEDDPEEAKKLAEEALTLASVLGDELGDSADSLTKLTTDAQALHHRAIQ</sequence>
<evidence type="ECO:0000256" key="6">
    <source>
        <dbReference type="SAM" id="Phobius"/>
    </source>
</evidence>
<keyword evidence="4 5" id="KW-0067">ATP-binding</keyword>
<evidence type="ECO:0000256" key="3">
    <source>
        <dbReference type="ARBA" id="ARBA00022777"/>
    </source>
</evidence>
<keyword evidence="3 8" id="KW-0418">Kinase</keyword>
<dbReference type="Proteomes" id="UP000005801">
    <property type="component" value="Unassembled WGS sequence"/>
</dbReference>
<accession>A6G6Q5</accession>
<dbReference type="GO" id="GO:0005524">
    <property type="term" value="F:ATP binding"/>
    <property type="evidence" value="ECO:0007669"/>
    <property type="project" value="UniProtKB-UniRule"/>
</dbReference>
<dbReference type="Gene3D" id="3.30.200.20">
    <property type="entry name" value="Phosphorylase Kinase, domain 1"/>
    <property type="match status" value="1"/>
</dbReference>
<gene>
    <name evidence="8" type="ORF">PPSIR1_05901</name>
</gene>
<dbReference type="InterPro" id="IPR011009">
    <property type="entry name" value="Kinase-like_dom_sf"/>
</dbReference>
<dbReference type="PANTHER" id="PTHR43289">
    <property type="entry name" value="MITOGEN-ACTIVATED PROTEIN KINASE KINASE KINASE 20-RELATED"/>
    <property type="match status" value="1"/>
</dbReference>
<keyword evidence="9" id="KW-1185">Reference proteome</keyword>
<dbReference type="PROSITE" id="PS00108">
    <property type="entry name" value="PROTEIN_KINASE_ST"/>
    <property type="match status" value="1"/>
</dbReference>
<keyword evidence="6" id="KW-0472">Membrane</keyword>
<evidence type="ECO:0000256" key="1">
    <source>
        <dbReference type="ARBA" id="ARBA00022679"/>
    </source>
</evidence>
<keyword evidence="6" id="KW-0812">Transmembrane</keyword>
<proteinExistence type="predicted"/>
<dbReference type="PANTHER" id="PTHR43289:SF6">
    <property type="entry name" value="SERINE_THREONINE-PROTEIN KINASE NEKL-3"/>
    <property type="match status" value="1"/>
</dbReference>
<keyword evidence="6" id="KW-1133">Transmembrane helix</keyword>
<evidence type="ECO:0000313" key="9">
    <source>
        <dbReference type="Proteomes" id="UP000005801"/>
    </source>
</evidence>
<evidence type="ECO:0000256" key="5">
    <source>
        <dbReference type="PROSITE-ProRule" id="PRU10141"/>
    </source>
</evidence>
<dbReference type="PROSITE" id="PS50011">
    <property type="entry name" value="PROTEIN_KINASE_DOM"/>
    <property type="match status" value="1"/>
</dbReference>
<dbReference type="SUPFAM" id="SSF56112">
    <property type="entry name" value="Protein kinase-like (PK-like)"/>
    <property type="match status" value="1"/>
</dbReference>
<dbReference type="InterPro" id="IPR017441">
    <property type="entry name" value="Protein_kinase_ATP_BS"/>
</dbReference>
<dbReference type="PROSITE" id="PS00107">
    <property type="entry name" value="PROTEIN_KINASE_ATP"/>
    <property type="match status" value="1"/>
</dbReference>
<dbReference type="GO" id="GO:0004674">
    <property type="term" value="F:protein serine/threonine kinase activity"/>
    <property type="evidence" value="ECO:0007669"/>
    <property type="project" value="TreeGrafter"/>
</dbReference>
<dbReference type="eggNOG" id="COG0515">
    <property type="taxonomic scope" value="Bacteria"/>
</dbReference>
<comment type="caution">
    <text evidence="8">The sequence shown here is derived from an EMBL/GenBank/DDBJ whole genome shotgun (WGS) entry which is preliminary data.</text>
</comment>
<dbReference type="AlphaFoldDB" id="A6G6Q5"/>
<organism evidence="8 9">
    <name type="scientific">Plesiocystis pacifica SIR-1</name>
    <dbReference type="NCBI Taxonomy" id="391625"/>
    <lineage>
        <taxon>Bacteria</taxon>
        <taxon>Pseudomonadati</taxon>
        <taxon>Myxococcota</taxon>
        <taxon>Polyangia</taxon>
        <taxon>Nannocystales</taxon>
        <taxon>Nannocystaceae</taxon>
        <taxon>Plesiocystis</taxon>
    </lineage>
</organism>
<dbReference type="STRING" id="391625.PPSIR1_05901"/>
<evidence type="ECO:0000256" key="2">
    <source>
        <dbReference type="ARBA" id="ARBA00022741"/>
    </source>
</evidence>
<evidence type="ECO:0000259" key="7">
    <source>
        <dbReference type="PROSITE" id="PS50011"/>
    </source>
</evidence>
<keyword evidence="2 5" id="KW-0547">Nucleotide-binding</keyword>
<feature type="transmembrane region" description="Helical" evidence="6">
    <location>
        <begin position="356"/>
        <end position="375"/>
    </location>
</feature>
<dbReference type="CDD" id="cd14014">
    <property type="entry name" value="STKc_PknB_like"/>
    <property type="match status" value="1"/>
</dbReference>
<protein>
    <submittedName>
        <fullName evidence="8">Serine/threonine kinase PKN8</fullName>
    </submittedName>
</protein>
<dbReference type="InterPro" id="IPR008271">
    <property type="entry name" value="Ser/Thr_kinase_AS"/>
</dbReference>
<keyword evidence="1" id="KW-0808">Transferase</keyword>
<feature type="binding site" evidence="5">
    <location>
        <position position="106"/>
    </location>
    <ligand>
        <name>ATP</name>
        <dbReference type="ChEBI" id="CHEBI:30616"/>
    </ligand>
</feature>
<reference evidence="8 9" key="1">
    <citation type="submission" date="2007-06" db="EMBL/GenBank/DDBJ databases">
        <authorList>
            <person name="Shimkets L."/>
            <person name="Ferriera S."/>
            <person name="Johnson J."/>
            <person name="Kravitz S."/>
            <person name="Beeson K."/>
            <person name="Sutton G."/>
            <person name="Rogers Y.-H."/>
            <person name="Friedman R."/>
            <person name="Frazier M."/>
            <person name="Venter J.C."/>
        </authorList>
    </citation>
    <scope>NUCLEOTIDE SEQUENCE [LARGE SCALE GENOMIC DNA]</scope>
    <source>
        <strain evidence="8 9">SIR-1</strain>
    </source>
</reference>
<evidence type="ECO:0000313" key="8">
    <source>
        <dbReference type="EMBL" id="EDM78358.1"/>
    </source>
</evidence>
<dbReference type="Pfam" id="PF00069">
    <property type="entry name" value="Pkinase"/>
    <property type="match status" value="1"/>
</dbReference>
<evidence type="ECO:0000256" key="4">
    <source>
        <dbReference type="ARBA" id="ARBA00022840"/>
    </source>
</evidence>
<feature type="domain" description="Protein kinase" evidence="7">
    <location>
        <begin position="77"/>
        <end position="335"/>
    </location>
</feature>
<name>A6G6Q5_9BACT</name>